<proteinExistence type="predicted"/>
<dbReference type="AlphaFoldDB" id="A0A517SIT0"/>
<evidence type="ECO:0008006" key="3">
    <source>
        <dbReference type="Google" id="ProtNLM"/>
    </source>
</evidence>
<gene>
    <name evidence="1" type="ORF">Pan44_40450</name>
</gene>
<dbReference type="KEGG" id="ccos:Pan44_40450"/>
<dbReference type="RefSeq" id="WP_145032667.1">
    <property type="nucleotide sequence ID" value="NZ_CP036271.1"/>
</dbReference>
<dbReference type="OrthoDB" id="287951at2"/>
<evidence type="ECO:0000313" key="1">
    <source>
        <dbReference type="EMBL" id="QDT55996.1"/>
    </source>
</evidence>
<dbReference type="EMBL" id="CP036271">
    <property type="protein sequence ID" value="QDT55996.1"/>
    <property type="molecule type" value="Genomic_DNA"/>
</dbReference>
<name>A0A517SIT0_9PLAN</name>
<dbReference type="PROSITE" id="PS51257">
    <property type="entry name" value="PROKAR_LIPOPROTEIN"/>
    <property type="match status" value="1"/>
</dbReference>
<accession>A0A517SIT0</accession>
<dbReference type="SUPFAM" id="SSF49478">
    <property type="entry name" value="Cna protein B-type domain"/>
    <property type="match status" value="1"/>
</dbReference>
<reference evidence="1 2" key="1">
    <citation type="submission" date="2019-02" db="EMBL/GenBank/DDBJ databases">
        <title>Deep-cultivation of Planctomycetes and their phenomic and genomic characterization uncovers novel biology.</title>
        <authorList>
            <person name="Wiegand S."/>
            <person name="Jogler M."/>
            <person name="Boedeker C."/>
            <person name="Pinto D."/>
            <person name="Vollmers J."/>
            <person name="Rivas-Marin E."/>
            <person name="Kohn T."/>
            <person name="Peeters S.H."/>
            <person name="Heuer A."/>
            <person name="Rast P."/>
            <person name="Oberbeckmann S."/>
            <person name="Bunk B."/>
            <person name="Jeske O."/>
            <person name="Meyerdierks A."/>
            <person name="Storesund J.E."/>
            <person name="Kallscheuer N."/>
            <person name="Luecker S."/>
            <person name="Lage O.M."/>
            <person name="Pohl T."/>
            <person name="Merkel B.J."/>
            <person name="Hornburger P."/>
            <person name="Mueller R.-W."/>
            <person name="Bruemmer F."/>
            <person name="Labrenz M."/>
            <person name="Spormann A.M."/>
            <person name="Op den Camp H."/>
            <person name="Overmann J."/>
            <person name="Amann R."/>
            <person name="Jetten M.S.M."/>
            <person name="Mascher T."/>
            <person name="Medema M.H."/>
            <person name="Devos D.P."/>
            <person name="Kaster A.-K."/>
            <person name="Ovreas L."/>
            <person name="Rohde M."/>
            <person name="Galperin M.Y."/>
            <person name="Jogler C."/>
        </authorList>
    </citation>
    <scope>NUCLEOTIDE SEQUENCE [LARGE SCALE GENOMIC DNA]</scope>
    <source>
        <strain evidence="1 2">Pan44</strain>
    </source>
</reference>
<organism evidence="1 2">
    <name type="scientific">Caulifigura coniformis</name>
    <dbReference type="NCBI Taxonomy" id="2527983"/>
    <lineage>
        <taxon>Bacteria</taxon>
        <taxon>Pseudomonadati</taxon>
        <taxon>Planctomycetota</taxon>
        <taxon>Planctomycetia</taxon>
        <taxon>Planctomycetales</taxon>
        <taxon>Planctomycetaceae</taxon>
        <taxon>Caulifigura</taxon>
    </lineage>
</organism>
<evidence type="ECO:0000313" key="2">
    <source>
        <dbReference type="Proteomes" id="UP000315700"/>
    </source>
</evidence>
<keyword evidence="2" id="KW-1185">Reference proteome</keyword>
<protein>
    <recommendedName>
        <fullName evidence="3">Carboxypeptidase regulatory-like domain-containing protein</fullName>
    </recommendedName>
</protein>
<dbReference type="Proteomes" id="UP000315700">
    <property type="component" value="Chromosome"/>
</dbReference>
<dbReference type="InParanoid" id="A0A517SIT0"/>
<sequence>MSSDRSRRMRLVVGLAILIAGCQKSTLPGPSGTVSGTATYKDRPIPQGSAIVLVHKQTGIIASGVTDADGEFQVAMRDAPDVLVGEYTVNVVPPGEIPDTVNVVTEKNAPEAWKQVPKAYWSQTTSPEKFTVAEGANDYKFVLHD</sequence>